<dbReference type="GO" id="GO:0030694">
    <property type="term" value="C:bacterial-type flagellum basal body, rod"/>
    <property type="evidence" value="ECO:0007669"/>
    <property type="project" value="InterPro"/>
</dbReference>
<dbReference type="EMBL" id="JACXIZ010000014">
    <property type="protein sequence ID" value="MBD2845294.1"/>
    <property type="molecule type" value="Genomic_DNA"/>
</dbReference>
<dbReference type="InterPro" id="IPR019776">
    <property type="entry name" value="Flagellar_basal_body_rod_CS"/>
</dbReference>
<organism evidence="8 9">
    <name type="scientific">Paenibacillus sabuli</name>
    <dbReference type="NCBI Taxonomy" id="2772509"/>
    <lineage>
        <taxon>Bacteria</taxon>
        <taxon>Bacillati</taxon>
        <taxon>Bacillota</taxon>
        <taxon>Bacilli</taxon>
        <taxon>Bacillales</taxon>
        <taxon>Paenibacillaceae</taxon>
        <taxon>Paenibacillus</taxon>
    </lineage>
</organism>
<keyword evidence="9" id="KW-1185">Reference proteome</keyword>
<dbReference type="PROSITE" id="PS00588">
    <property type="entry name" value="FLAGELLA_BB_ROD"/>
    <property type="match status" value="1"/>
</dbReference>
<gene>
    <name evidence="8" type="primary">flgB</name>
    <name evidence="8" type="ORF">IDH44_08830</name>
</gene>
<keyword evidence="8" id="KW-0966">Cell projection</keyword>
<evidence type="ECO:0000256" key="3">
    <source>
        <dbReference type="ARBA" id="ARBA00014376"/>
    </source>
</evidence>
<comment type="subunit">
    <text evidence="6">The basal body constitutes a major portion of the flagellar organelle and consists of a number of rings mounted on a central rod.</text>
</comment>
<dbReference type="GO" id="GO:0071978">
    <property type="term" value="P:bacterial-type flagellum-dependent swarming motility"/>
    <property type="evidence" value="ECO:0007669"/>
    <property type="project" value="TreeGrafter"/>
</dbReference>
<dbReference type="Proteomes" id="UP000621560">
    <property type="component" value="Unassembled WGS sequence"/>
</dbReference>
<dbReference type="InterPro" id="IPR006300">
    <property type="entry name" value="FlgB"/>
</dbReference>
<dbReference type="PIRSF" id="PIRSF002889">
    <property type="entry name" value="Rod_FlgB"/>
    <property type="match status" value="1"/>
</dbReference>
<dbReference type="PANTHER" id="PTHR30435">
    <property type="entry name" value="FLAGELLAR PROTEIN"/>
    <property type="match status" value="1"/>
</dbReference>
<dbReference type="AlphaFoldDB" id="A0A927GR68"/>
<comment type="caution">
    <text evidence="8">The sequence shown here is derived from an EMBL/GenBank/DDBJ whole genome shotgun (WGS) entry which is preliminary data.</text>
</comment>
<keyword evidence="4 6" id="KW-0975">Bacterial flagellum</keyword>
<evidence type="ECO:0000256" key="5">
    <source>
        <dbReference type="ARBA" id="ARBA00024934"/>
    </source>
</evidence>
<evidence type="ECO:0000256" key="2">
    <source>
        <dbReference type="ARBA" id="ARBA00009677"/>
    </source>
</evidence>
<dbReference type="NCBIfam" id="TIGR01396">
    <property type="entry name" value="FlgB"/>
    <property type="match status" value="1"/>
</dbReference>
<proteinExistence type="inferred from homology"/>
<evidence type="ECO:0000259" key="7">
    <source>
        <dbReference type="Pfam" id="PF00460"/>
    </source>
</evidence>
<evidence type="ECO:0000256" key="6">
    <source>
        <dbReference type="PIRNR" id="PIRNR002889"/>
    </source>
</evidence>
<keyword evidence="8" id="KW-0969">Cilium</keyword>
<name>A0A927GR68_9BACL</name>
<sequence length="141" mass="15632">MEMLSGASFGRLEQAMKAAELRQQVIANNVANADTPYFKRSDVVFEDLLEGVIGSSTRTNLPLKKTNPRHMDIHGELAALGAGPSPRIVTDEHSVMNNNVNNVDIDREMALLAKNQLRYNVMVQQVNHDVKMMRTAIDGRG</sequence>
<evidence type="ECO:0000256" key="4">
    <source>
        <dbReference type="ARBA" id="ARBA00023143"/>
    </source>
</evidence>
<dbReference type="InterPro" id="IPR001444">
    <property type="entry name" value="Flag_bb_rod_N"/>
</dbReference>
<evidence type="ECO:0000313" key="9">
    <source>
        <dbReference type="Proteomes" id="UP000621560"/>
    </source>
</evidence>
<feature type="domain" description="Flagellar basal body rod protein N-terminal" evidence="7">
    <location>
        <begin position="14"/>
        <end position="39"/>
    </location>
</feature>
<comment type="subcellular location">
    <subcellularLocation>
        <location evidence="1 6">Bacterial flagellum basal body</location>
    </subcellularLocation>
</comment>
<comment type="function">
    <text evidence="5 6">Structural component of flagellum, the bacterial motility apparatus. Part of the rod structure of flagellar basal body.</text>
</comment>
<keyword evidence="8" id="KW-0282">Flagellum</keyword>
<evidence type="ECO:0000313" key="8">
    <source>
        <dbReference type="EMBL" id="MBD2845294.1"/>
    </source>
</evidence>
<comment type="similarity">
    <text evidence="2 6">Belongs to the flagella basal body rod proteins family.</text>
</comment>
<reference evidence="8" key="1">
    <citation type="submission" date="2020-09" db="EMBL/GenBank/DDBJ databases">
        <title>A novel bacterium of genus Paenibacillus, isolated from South China Sea.</title>
        <authorList>
            <person name="Huang H."/>
            <person name="Mo K."/>
            <person name="Hu Y."/>
        </authorList>
    </citation>
    <scope>NUCLEOTIDE SEQUENCE</scope>
    <source>
        <strain evidence="8">IB182496</strain>
    </source>
</reference>
<accession>A0A927GR68</accession>
<protein>
    <recommendedName>
        <fullName evidence="3 6">Flagellar basal body rod protein FlgB</fullName>
    </recommendedName>
</protein>
<evidence type="ECO:0000256" key="1">
    <source>
        <dbReference type="ARBA" id="ARBA00004117"/>
    </source>
</evidence>
<dbReference type="PANTHER" id="PTHR30435:SF12">
    <property type="entry name" value="FLAGELLAR BASAL BODY ROD PROTEIN FLGB"/>
    <property type="match status" value="1"/>
</dbReference>
<dbReference type="Pfam" id="PF00460">
    <property type="entry name" value="Flg_bb_rod"/>
    <property type="match status" value="1"/>
</dbReference>